<protein>
    <submittedName>
        <fullName evidence="2">Unplaced genomic scaffold SPHSTscaffold_101, whole genome shotgun sequence</fullName>
    </submittedName>
</protein>
<proteinExistence type="predicted"/>
<gene>
    <name evidence="2" type="ORF">M422DRAFT_782158</name>
    <name evidence="1" type="ORF">M422DRAFT_784859</name>
</gene>
<sequence>MAAEFALSNETQYDDVPPFIQSSDNQVMKFILAFAATLLVALQLTHAVPVSPDSASIVCVTSPCPGDGTKSL</sequence>
<evidence type="ECO:0000313" key="1">
    <source>
        <dbReference type="EMBL" id="KIJ27522.1"/>
    </source>
</evidence>
<accession>A0A0C9UET2</accession>
<dbReference type="EMBL" id="KN837176">
    <property type="protein sequence ID" value="KIJ36628.1"/>
    <property type="molecule type" value="Genomic_DNA"/>
</dbReference>
<dbReference type="AlphaFoldDB" id="A0A0C9UET2"/>
<dbReference type="EMBL" id="KN837332">
    <property type="protein sequence ID" value="KIJ27522.1"/>
    <property type="molecule type" value="Genomic_DNA"/>
</dbReference>
<reference evidence="1 3" key="1">
    <citation type="submission" date="2014-06" db="EMBL/GenBank/DDBJ databases">
        <title>Evolutionary Origins and Diversification of the Mycorrhizal Mutualists.</title>
        <authorList>
            <consortium name="DOE Joint Genome Institute"/>
            <consortium name="Mycorrhizal Genomics Consortium"/>
            <person name="Kohler A."/>
            <person name="Kuo A."/>
            <person name="Nagy L.G."/>
            <person name="Floudas D."/>
            <person name="Copeland A."/>
            <person name="Barry K.W."/>
            <person name="Cichocki N."/>
            <person name="Veneault-Fourrey C."/>
            <person name="LaButti K."/>
            <person name="Lindquist E.A."/>
            <person name="Lipzen A."/>
            <person name="Lundell T."/>
            <person name="Morin E."/>
            <person name="Murat C."/>
            <person name="Riley R."/>
            <person name="Ohm R."/>
            <person name="Sun H."/>
            <person name="Tunlid A."/>
            <person name="Henrissat B."/>
            <person name="Grigoriev I.V."/>
            <person name="Hibbett D.S."/>
            <person name="Martin F."/>
        </authorList>
    </citation>
    <scope>NUCLEOTIDE SEQUENCE [LARGE SCALE GENOMIC DNA]</scope>
    <source>
        <strain evidence="1 3">SS14</strain>
    </source>
</reference>
<organism evidence="1 3">
    <name type="scientific">Sphaerobolus stellatus (strain SS14)</name>
    <dbReference type="NCBI Taxonomy" id="990650"/>
    <lineage>
        <taxon>Eukaryota</taxon>
        <taxon>Fungi</taxon>
        <taxon>Dikarya</taxon>
        <taxon>Basidiomycota</taxon>
        <taxon>Agaricomycotina</taxon>
        <taxon>Agaricomycetes</taxon>
        <taxon>Phallomycetidae</taxon>
        <taxon>Geastrales</taxon>
        <taxon>Sphaerobolaceae</taxon>
        <taxon>Sphaerobolus</taxon>
    </lineage>
</organism>
<evidence type="ECO:0000313" key="2">
    <source>
        <dbReference type="EMBL" id="KIJ36628.1"/>
    </source>
</evidence>
<dbReference type="Proteomes" id="UP000054279">
    <property type="component" value="Unassembled WGS sequence"/>
</dbReference>
<evidence type="ECO:0000313" key="3">
    <source>
        <dbReference type="Proteomes" id="UP000054279"/>
    </source>
</evidence>
<keyword evidence="3" id="KW-1185">Reference proteome</keyword>
<dbReference type="HOGENOM" id="CLU_2723835_0_0_1"/>
<name>A0A0C9UET2_SPHS4</name>